<dbReference type="GO" id="GO:0006351">
    <property type="term" value="P:DNA-templated transcription"/>
    <property type="evidence" value="ECO:0007669"/>
    <property type="project" value="InterPro"/>
</dbReference>
<dbReference type="Proteomes" id="UP001241648">
    <property type="component" value="Segment"/>
</dbReference>
<reference evidence="8 9" key="1">
    <citation type="journal article" date="2020" name="Arch. Virol.">
        <title>Complete genome sequence of a novel victorivirus isolated from the sesame charcoal rot fungus Macrophomina phaseolina.</title>
        <authorList>
            <person name="Wang J."/>
            <person name="Xiao Y."/>
            <person name="Liu X."/>
            <person name="Ni Y."/>
            <person name="Zhao H."/>
            <person name="Zhao X."/>
            <person name="Liu H."/>
            <person name="Xiao X."/>
        </authorList>
    </citation>
    <scope>NUCLEOTIDE SEQUENCE [LARGE SCALE GENOMIC DNA]</scope>
    <source>
        <strain evidence="8">2012-019</strain>
    </source>
</reference>
<organism evidence="8 9">
    <name type="scientific">Macrophomina phaseolina victorivirus 1</name>
    <dbReference type="NCBI Taxonomy" id="2741441"/>
    <lineage>
        <taxon>Viruses</taxon>
        <taxon>Riboviria</taxon>
        <taxon>Orthornavirae</taxon>
        <taxon>Duplornaviricota</taxon>
        <taxon>Chrymotiviricetes</taxon>
        <taxon>Ghabrivirales</taxon>
        <taxon>Alphatotivirineae</taxon>
        <taxon>Pseudototiviridae</taxon>
        <taxon>Victorivirus</taxon>
        <taxon>Victorivirus nijyuroku</taxon>
    </lineage>
</organism>
<evidence type="ECO:0000313" key="8">
    <source>
        <dbReference type="EMBL" id="QKI37143.1"/>
    </source>
</evidence>
<dbReference type="GO" id="GO:0000166">
    <property type="term" value="F:nucleotide binding"/>
    <property type="evidence" value="ECO:0007669"/>
    <property type="project" value="UniProtKB-KW"/>
</dbReference>
<dbReference type="SUPFAM" id="SSF56672">
    <property type="entry name" value="DNA/RNA polymerases"/>
    <property type="match status" value="1"/>
</dbReference>
<evidence type="ECO:0000256" key="2">
    <source>
        <dbReference type="ARBA" id="ARBA00022484"/>
    </source>
</evidence>
<evidence type="ECO:0000256" key="1">
    <source>
        <dbReference type="ARBA" id="ARBA00010455"/>
    </source>
</evidence>
<evidence type="ECO:0000256" key="7">
    <source>
        <dbReference type="RuleBase" id="RU364050"/>
    </source>
</evidence>
<comment type="catalytic activity">
    <reaction evidence="6 7">
        <text>RNA(n) + a ribonucleoside 5'-triphosphate = RNA(n+1) + diphosphate</text>
        <dbReference type="Rhea" id="RHEA:21248"/>
        <dbReference type="Rhea" id="RHEA-COMP:14527"/>
        <dbReference type="Rhea" id="RHEA-COMP:17342"/>
        <dbReference type="ChEBI" id="CHEBI:33019"/>
        <dbReference type="ChEBI" id="CHEBI:61557"/>
        <dbReference type="ChEBI" id="CHEBI:140395"/>
        <dbReference type="EC" id="2.7.7.48"/>
    </reaction>
</comment>
<dbReference type="EMBL" id="MK787250">
    <property type="protein sequence ID" value="QKI37143.1"/>
    <property type="molecule type" value="Genomic_RNA"/>
</dbReference>
<keyword evidence="2 7" id="KW-0696">RNA-directed RNA polymerase</keyword>
<proteinExistence type="inferred from homology"/>
<protein>
    <recommendedName>
        <fullName evidence="7">RNA-directed RNA polymerase</fullName>
        <ecNumber evidence="7">2.7.7.48</ecNumber>
    </recommendedName>
</protein>
<evidence type="ECO:0000313" key="9">
    <source>
        <dbReference type="Proteomes" id="UP001241648"/>
    </source>
</evidence>
<dbReference type="Pfam" id="PF02123">
    <property type="entry name" value="RdRP_4"/>
    <property type="match status" value="1"/>
</dbReference>
<dbReference type="EC" id="2.7.7.48" evidence="7"/>
<sequence length="831" mass="92660">MNISQRVDERVSAAGPLGLVLKRYLHSPTVEAFASLRFDEQISFVYRSTWVNSFRPSPISRVALSFLCATVPVQVAFPSVSLFSLLSTACRVPELDIKPQYSPQWLINPGKTVKRFPLKANPAASNKVNLFLWEVGLDLSRLSRTAFAYAAVYLDWLRRRKVIYNDQASAFILYGYLLSREHDDGWRIAAQYFLDPAFASGASVFIKAVGANSSLPGAMLAEGASLMGRDVKPVDLYAEAAQRVSLREANNLVARFDDNTVRREVRHILEREIKRTEGSYKLNFPSLDDHWASRWQWAVNGAHSGLIYKAHPDYRPILPGFDRIHRRAWLETVDHDPRPEWDGRTFVSASPKLEAGKTRAIFACDTVNYLAFEHLMATVEKNWRGERVILNPGKGGHLGMAERVRAARNRSGISLMLDYDDFNSHHALRTMDIVIDETCRLTGYPEDLREKLITSIYSEEIYVEGKFQGYVKGTLMSGHRCTTYFNSILNEAYLAIVLGRQFLDQAHSLHVGDDVYLGVRNYQEVDRVITLIGQSRLRMNPAKQSVGHVSTEFLRVASDSRYSYGYLARAVASAVAGNWVNEQTLDPIEGLSTILAAARALANRSGIADAPLLLFTSAKRITKLASQDDAKLRGLLTGAIAANNGPNFQSSGRYTSVRVELVDPDRDDFGYTLLPLFATRTYLATQATEIEVDALIRAGVSVEGDMARASYHKSAPRSHYNSGRLQVSEVTSVPTVGTEYAERLLRQPSPVGALTRFPLLVLARSRLPERVVRDALAKVGGDPHTPWLDYHAWGEYPHGCVIATVMSYSDAASLGRKTDCGVLTATHRCYI</sequence>
<evidence type="ECO:0000256" key="5">
    <source>
        <dbReference type="ARBA" id="ARBA00022741"/>
    </source>
</evidence>
<dbReference type="InterPro" id="IPR001795">
    <property type="entry name" value="RNA-dir_pol_luteovirus"/>
</dbReference>
<keyword evidence="3 7" id="KW-0808">Transferase</keyword>
<keyword evidence="9" id="KW-1185">Reference proteome</keyword>
<comment type="similarity">
    <text evidence="1">Belongs to the totiviridae RNA-directed RNA polymerase family.</text>
</comment>
<evidence type="ECO:0000256" key="4">
    <source>
        <dbReference type="ARBA" id="ARBA00022695"/>
    </source>
</evidence>
<name>A0A6M8Q7C0_9VIRU</name>
<accession>A0A6M8Q7C0</accession>
<evidence type="ECO:0000256" key="3">
    <source>
        <dbReference type="ARBA" id="ARBA00022679"/>
    </source>
</evidence>
<dbReference type="GO" id="GO:0003968">
    <property type="term" value="F:RNA-directed RNA polymerase activity"/>
    <property type="evidence" value="ECO:0007669"/>
    <property type="project" value="UniProtKB-KW"/>
</dbReference>
<keyword evidence="5 7" id="KW-0547">Nucleotide-binding</keyword>
<keyword evidence="7" id="KW-0693">Viral RNA replication</keyword>
<dbReference type="InterPro" id="IPR043502">
    <property type="entry name" value="DNA/RNA_pol_sf"/>
</dbReference>
<dbReference type="GO" id="GO:0003723">
    <property type="term" value="F:RNA binding"/>
    <property type="evidence" value="ECO:0007669"/>
    <property type="project" value="InterPro"/>
</dbReference>
<evidence type="ECO:0000256" key="6">
    <source>
        <dbReference type="ARBA" id="ARBA00048744"/>
    </source>
</evidence>
<keyword evidence="4 7" id="KW-0548">Nucleotidyltransferase</keyword>